<dbReference type="VEuPathDB" id="FungiDB:PNEG_02985"/>
<dbReference type="GeneID" id="19896672"/>
<dbReference type="SMART" id="SM00360">
    <property type="entry name" value="RRM"/>
    <property type="match status" value="1"/>
</dbReference>
<feature type="compositionally biased region" description="Basic and acidic residues" evidence="2">
    <location>
        <begin position="364"/>
        <end position="389"/>
    </location>
</feature>
<sequence length="699" mass="79514">MKCKEPILSNSDYKNMIQNDNKNKGNIKEDEGDNFTPIRESENGFLETSIELSNTHLKELLETLPRPYSEKNDHAELRLTFGLEKKIENVLSMNKEIPDKKCTIIETPNKQIPELAVQEYVPSSENDKIDYSFANMNQDLSYKTKIQPLDNDQVNPKRHSPETIQQNCQLLSDTLNPIPSSLDLQKLLASLSPVSKVDPQSVTFQATANNSLSPDLLKALNSVSSITDTNIIQSSLIQHPNYKNAISNHEAPYTPQEDALFQKFLIDEKQIMSNTAPHEFPPGSRMFIGNLPTEKVTKKDVFRIFYPYGRLGQIALKQAYGFVQFFSSEECQNAINGEQGTMIRGRKMHLEVSKPQKHRIPPSNDKKNYRARSRSPDIRDRSPVRERSRNHGRGNHGYSILYDRDNKKDRYSSRDEFGKRPSSQSRYHRDRGIDYGKDYRSTSPDRFRDYSHSHQQMDNFPLPLRYGNNVPECQIIITDDTDRSFIYFVEKAFKEKGFRIDTLFLSPRLPLPSVVQQMIIEGIMAIIFLNRQLQSQSKISMQIFDRKADSSDVKFDEYANIDVHVAVVLALRKKQSILQLTNTYGISNYNNTSFQSQNTPSFGIANSDLANLIGSLDPTTLQKVIGALTQSSQQLAPQIQHMPYTASLQIPYQGSPTNQNYQINPGIVPLITSTIPSQGQQPAQQVQDILGQLAKLQGQ</sequence>
<dbReference type="SUPFAM" id="SSF54928">
    <property type="entry name" value="RNA-binding domain, RBD"/>
    <property type="match status" value="1"/>
</dbReference>
<evidence type="ECO:0000256" key="1">
    <source>
        <dbReference type="PROSITE-ProRule" id="PRU00176"/>
    </source>
</evidence>
<dbReference type="EMBL" id="AFWA02000014">
    <property type="protein sequence ID" value="EMR08818.1"/>
    <property type="molecule type" value="Genomic_DNA"/>
</dbReference>
<evidence type="ECO:0000259" key="3">
    <source>
        <dbReference type="PROSITE" id="PS50102"/>
    </source>
</evidence>
<dbReference type="HOGENOM" id="CLU_394363_0_0_1"/>
<feature type="compositionally biased region" description="Basic and acidic residues" evidence="2">
    <location>
        <begin position="430"/>
        <end position="452"/>
    </location>
</feature>
<dbReference type="InterPro" id="IPR052600">
    <property type="entry name" value="Nuc_rcpt_coact/corep"/>
</dbReference>
<keyword evidence="5" id="KW-1185">Reference proteome</keyword>
<proteinExistence type="predicted"/>
<dbReference type="STRING" id="1069680.M7NJN7"/>
<comment type="caution">
    <text evidence="4">The sequence shown here is derived from an EMBL/GenBank/DDBJ whole genome shotgun (WGS) entry which is preliminary data.</text>
</comment>
<organism evidence="4 5">
    <name type="scientific">Pneumocystis murina (strain B123)</name>
    <name type="common">Mouse pneumocystis pneumonia agent</name>
    <name type="synonym">Pneumocystis carinii f. sp. muris</name>
    <dbReference type="NCBI Taxonomy" id="1069680"/>
    <lineage>
        <taxon>Eukaryota</taxon>
        <taxon>Fungi</taxon>
        <taxon>Dikarya</taxon>
        <taxon>Ascomycota</taxon>
        <taxon>Taphrinomycotina</taxon>
        <taxon>Pneumocystomycetes</taxon>
        <taxon>Pneumocystaceae</taxon>
        <taxon>Pneumocystis</taxon>
    </lineage>
</organism>
<dbReference type="PANTHER" id="PTHR23295">
    <property type="entry name" value="NUCLEAR RECEPTOR COACTIVATOR 5-RELATED"/>
    <property type="match status" value="1"/>
</dbReference>
<dbReference type="RefSeq" id="XP_007875033.1">
    <property type="nucleotide sequence ID" value="XM_007876842.1"/>
</dbReference>
<dbReference type="CDD" id="cd12342">
    <property type="entry name" value="RRM_Nab3p"/>
    <property type="match status" value="1"/>
</dbReference>
<name>M7NJN7_PNEMU</name>
<dbReference type="Pfam" id="PF00076">
    <property type="entry name" value="RRM_1"/>
    <property type="match status" value="1"/>
</dbReference>
<feature type="compositionally biased region" description="Basic and acidic residues" evidence="2">
    <location>
        <begin position="402"/>
        <end position="419"/>
    </location>
</feature>
<feature type="region of interest" description="Disordered" evidence="2">
    <location>
        <begin position="351"/>
        <end position="453"/>
    </location>
</feature>
<evidence type="ECO:0000313" key="5">
    <source>
        <dbReference type="Proteomes" id="UP000011958"/>
    </source>
</evidence>
<evidence type="ECO:0000256" key="2">
    <source>
        <dbReference type="SAM" id="MobiDB-lite"/>
    </source>
</evidence>
<dbReference type="OrthoDB" id="10044938at2759"/>
<dbReference type="Gene3D" id="3.40.50.800">
    <property type="entry name" value="Anticodon-binding domain"/>
    <property type="match status" value="1"/>
</dbReference>
<dbReference type="Gene3D" id="3.30.70.330">
    <property type="match status" value="1"/>
</dbReference>
<reference evidence="5" key="1">
    <citation type="journal article" date="2016" name="Nat. Commun.">
        <title>Genome analysis of three Pneumocystis species reveals adaptation mechanisms to life exclusively in mammalian hosts.</title>
        <authorList>
            <person name="Ma L."/>
            <person name="Chen Z."/>
            <person name="Huang D.W."/>
            <person name="Kutty G."/>
            <person name="Ishihara M."/>
            <person name="Wang H."/>
            <person name="Abouelleil A."/>
            <person name="Bishop L."/>
            <person name="Davey E."/>
            <person name="Deng R."/>
            <person name="Deng X."/>
            <person name="Fan L."/>
            <person name="Fantoni G."/>
            <person name="Fitzgerald M."/>
            <person name="Gogineni E."/>
            <person name="Goldberg J.M."/>
            <person name="Handley G."/>
            <person name="Hu X."/>
            <person name="Huber C."/>
            <person name="Jiao X."/>
            <person name="Jones K."/>
            <person name="Levin J.Z."/>
            <person name="Liu Y."/>
            <person name="Macdonald P."/>
            <person name="Melnikov A."/>
            <person name="Raley C."/>
            <person name="Sassi M."/>
            <person name="Sherman B.T."/>
            <person name="Song X."/>
            <person name="Sykes S."/>
            <person name="Tran B."/>
            <person name="Walsh L."/>
            <person name="Xia Y."/>
            <person name="Yang J."/>
            <person name="Young S."/>
            <person name="Zeng Q."/>
            <person name="Zheng X."/>
            <person name="Stephens R."/>
            <person name="Nusbaum C."/>
            <person name="Birren B.W."/>
            <person name="Azadi P."/>
            <person name="Lempicki R.A."/>
            <person name="Cuomo C.A."/>
            <person name="Kovacs J.A."/>
        </authorList>
    </citation>
    <scope>NUCLEOTIDE SEQUENCE [LARGE SCALE GENOMIC DNA]</scope>
    <source>
        <strain evidence="5">B123</strain>
    </source>
</reference>
<dbReference type="Proteomes" id="UP000011958">
    <property type="component" value="Unassembled WGS sequence"/>
</dbReference>
<dbReference type="InterPro" id="IPR036621">
    <property type="entry name" value="Anticodon-bd_dom_sf"/>
</dbReference>
<dbReference type="GO" id="GO:0003723">
    <property type="term" value="F:RNA binding"/>
    <property type="evidence" value="ECO:0007669"/>
    <property type="project" value="UniProtKB-UniRule"/>
</dbReference>
<gene>
    <name evidence="4" type="ORF">PNEG_02985</name>
</gene>
<dbReference type="AlphaFoldDB" id="M7NJN7"/>
<dbReference type="SUPFAM" id="SSF52954">
    <property type="entry name" value="Class II aaRS ABD-related"/>
    <property type="match status" value="1"/>
</dbReference>
<dbReference type="InterPro" id="IPR000504">
    <property type="entry name" value="RRM_dom"/>
</dbReference>
<protein>
    <recommendedName>
        <fullName evidence="3">RRM domain-containing protein</fullName>
    </recommendedName>
</protein>
<dbReference type="PROSITE" id="PS50102">
    <property type="entry name" value="RRM"/>
    <property type="match status" value="1"/>
</dbReference>
<dbReference type="PANTHER" id="PTHR23295:SF6">
    <property type="entry name" value="NEOSIN, ISOFORM A"/>
    <property type="match status" value="1"/>
</dbReference>
<dbReference type="InterPro" id="IPR034167">
    <property type="entry name" value="Nab3_RRM"/>
</dbReference>
<feature type="domain" description="RRM" evidence="3">
    <location>
        <begin position="284"/>
        <end position="355"/>
    </location>
</feature>
<dbReference type="eggNOG" id="KOG0118">
    <property type="taxonomic scope" value="Eukaryota"/>
</dbReference>
<keyword evidence="1" id="KW-0694">RNA-binding</keyword>
<dbReference type="InterPro" id="IPR012677">
    <property type="entry name" value="Nucleotide-bd_a/b_plait_sf"/>
</dbReference>
<evidence type="ECO:0000313" key="4">
    <source>
        <dbReference type="EMBL" id="EMR08818.1"/>
    </source>
</evidence>
<accession>M7NJN7</accession>
<dbReference type="InterPro" id="IPR035979">
    <property type="entry name" value="RBD_domain_sf"/>
</dbReference>